<accession>A0A0E9V5N8</accession>
<reference evidence="1" key="1">
    <citation type="submission" date="2014-11" db="EMBL/GenBank/DDBJ databases">
        <authorList>
            <person name="Amaro Gonzalez C."/>
        </authorList>
    </citation>
    <scope>NUCLEOTIDE SEQUENCE</scope>
</reference>
<protein>
    <submittedName>
        <fullName evidence="1">Uncharacterized protein</fullName>
    </submittedName>
</protein>
<dbReference type="EMBL" id="GBXM01035230">
    <property type="protein sequence ID" value="JAH73347.1"/>
    <property type="molecule type" value="Transcribed_RNA"/>
</dbReference>
<organism evidence="1">
    <name type="scientific">Anguilla anguilla</name>
    <name type="common">European freshwater eel</name>
    <name type="synonym">Muraena anguilla</name>
    <dbReference type="NCBI Taxonomy" id="7936"/>
    <lineage>
        <taxon>Eukaryota</taxon>
        <taxon>Metazoa</taxon>
        <taxon>Chordata</taxon>
        <taxon>Craniata</taxon>
        <taxon>Vertebrata</taxon>
        <taxon>Euteleostomi</taxon>
        <taxon>Actinopterygii</taxon>
        <taxon>Neopterygii</taxon>
        <taxon>Teleostei</taxon>
        <taxon>Anguilliformes</taxon>
        <taxon>Anguillidae</taxon>
        <taxon>Anguilla</taxon>
    </lineage>
</organism>
<proteinExistence type="predicted"/>
<reference evidence="1" key="2">
    <citation type="journal article" date="2015" name="Fish Shellfish Immunol.">
        <title>Early steps in the European eel (Anguilla anguilla)-Vibrio vulnificus interaction in the gills: Role of the RtxA13 toxin.</title>
        <authorList>
            <person name="Callol A."/>
            <person name="Pajuelo D."/>
            <person name="Ebbesson L."/>
            <person name="Teles M."/>
            <person name="MacKenzie S."/>
            <person name="Amaro C."/>
        </authorList>
    </citation>
    <scope>NUCLEOTIDE SEQUENCE</scope>
</reference>
<evidence type="ECO:0000313" key="1">
    <source>
        <dbReference type="EMBL" id="JAH73347.1"/>
    </source>
</evidence>
<dbReference type="AlphaFoldDB" id="A0A0E9V5N8"/>
<name>A0A0E9V5N8_ANGAN</name>
<sequence length="33" mass="3801">MCKAPLKWFILIWADGHLNLNIQLQKGTAPMFT</sequence>